<evidence type="ECO:0000313" key="3">
    <source>
        <dbReference type="Proteomes" id="UP000799440"/>
    </source>
</evidence>
<proteinExistence type="predicted"/>
<dbReference type="OrthoDB" id="3932216at2759"/>
<protein>
    <submittedName>
        <fullName evidence="2">Uncharacterized protein</fullName>
    </submittedName>
</protein>
<evidence type="ECO:0000313" key="2">
    <source>
        <dbReference type="EMBL" id="KAF2747599.1"/>
    </source>
</evidence>
<organism evidence="2 3">
    <name type="scientific">Sporormia fimetaria CBS 119925</name>
    <dbReference type="NCBI Taxonomy" id="1340428"/>
    <lineage>
        <taxon>Eukaryota</taxon>
        <taxon>Fungi</taxon>
        <taxon>Dikarya</taxon>
        <taxon>Ascomycota</taxon>
        <taxon>Pezizomycotina</taxon>
        <taxon>Dothideomycetes</taxon>
        <taxon>Pleosporomycetidae</taxon>
        <taxon>Pleosporales</taxon>
        <taxon>Sporormiaceae</taxon>
        <taxon>Sporormia</taxon>
    </lineage>
</organism>
<keyword evidence="3" id="KW-1185">Reference proteome</keyword>
<feature type="non-terminal residue" evidence="2">
    <location>
        <position position="234"/>
    </location>
</feature>
<sequence>MSDHPITDTQQAANTTPSTSSSLRPQIPLLHTLTQPPVISNPPLHRLQKDLLILTSFPENSTLHWRPSWFPTSPHATAEKFWTLHNPPNVVTEHLPAPEGVTPRYTRRLRIASDPPPAYIKTWEAWKRVCNAQGVPSDWLSESKIGLLRLGLPRNEHGVVIAPPSAPLYPEPPSRFQTAYILDPDCYPLLPRVLQPGKSSNLLVVVHPSGKIMLEEMEKCYSHASQWTRIKGTG</sequence>
<name>A0A6A6VD05_9PLEO</name>
<feature type="region of interest" description="Disordered" evidence="1">
    <location>
        <begin position="1"/>
        <end position="24"/>
    </location>
</feature>
<reference evidence="2" key="1">
    <citation type="journal article" date="2020" name="Stud. Mycol.">
        <title>101 Dothideomycetes genomes: a test case for predicting lifestyles and emergence of pathogens.</title>
        <authorList>
            <person name="Haridas S."/>
            <person name="Albert R."/>
            <person name="Binder M."/>
            <person name="Bloem J."/>
            <person name="Labutti K."/>
            <person name="Salamov A."/>
            <person name="Andreopoulos B."/>
            <person name="Baker S."/>
            <person name="Barry K."/>
            <person name="Bills G."/>
            <person name="Bluhm B."/>
            <person name="Cannon C."/>
            <person name="Castanera R."/>
            <person name="Culley D."/>
            <person name="Daum C."/>
            <person name="Ezra D."/>
            <person name="Gonzalez J."/>
            <person name="Henrissat B."/>
            <person name="Kuo A."/>
            <person name="Liang C."/>
            <person name="Lipzen A."/>
            <person name="Lutzoni F."/>
            <person name="Magnuson J."/>
            <person name="Mondo S."/>
            <person name="Nolan M."/>
            <person name="Ohm R."/>
            <person name="Pangilinan J."/>
            <person name="Park H.-J."/>
            <person name="Ramirez L."/>
            <person name="Alfaro M."/>
            <person name="Sun H."/>
            <person name="Tritt A."/>
            <person name="Yoshinaga Y."/>
            <person name="Zwiers L.-H."/>
            <person name="Turgeon B."/>
            <person name="Goodwin S."/>
            <person name="Spatafora J."/>
            <person name="Crous P."/>
            <person name="Grigoriev I."/>
        </authorList>
    </citation>
    <scope>NUCLEOTIDE SEQUENCE</scope>
    <source>
        <strain evidence="2">CBS 119925</strain>
    </source>
</reference>
<dbReference type="EMBL" id="MU006572">
    <property type="protein sequence ID" value="KAF2747599.1"/>
    <property type="molecule type" value="Genomic_DNA"/>
</dbReference>
<accession>A0A6A6VD05</accession>
<evidence type="ECO:0000256" key="1">
    <source>
        <dbReference type="SAM" id="MobiDB-lite"/>
    </source>
</evidence>
<dbReference type="AlphaFoldDB" id="A0A6A6VD05"/>
<feature type="compositionally biased region" description="Polar residues" evidence="1">
    <location>
        <begin position="7"/>
        <end position="24"/>
    </location>
</feature>
<dbReference type="Proteomes" id="UP000799440">
    <property type="component" value="Unassembled WGS sequence"/>
</dbReference>
<gene>
    <name evidence="2" type="ORF">M011DRAFT_380824</name>
</gene>